<evidence type="ECO:0000313" key="3">
    <source>
        <dbReference type="Proteomes" id="UP000448575"/>
    </source>
</evidence>
<name>A0A6N9HP52_9BURK</name>
<protein>
    <submittedName>
        <fullName evidence="2">Uncharacterized protein</fullName>
    </submittedName>
</protein>
<dbReference type="Proteomes" id="UP000448575">
    <property type="component" value="Unassembled WGS sequence"/>
</dbReference>
<evidence type="ECO:0000313" key="2">
    <source>
        <dbReference type="EMBL" id="MYN05310.1"/>
    </source>
</evidence>
<dbReference type="RefSeq" id="WP_161028257.1">
    <property type="nucleotide sequence ID" value="NZ_WWCJ01000027.1"/>
</dbReference>
<feature type="signal peptide" evidence="1">
    <location>
        <begin position="1"/>
        <end position="22"/>
    </location>
</feature>
<reference evidence="2 3" key="1">
    <citation type="submission" date="2019-12" db="EMBL/GenBank/DDBJ databases">
        <title>Novel species isolated from a subtropical stream in China.</title>
        <authorList>
            <person name="Lu H."/>
        </authorList>
    </citation>
    <scope>NUCLEOTIDE SEQUENCE [LARGE SCALE GENOMIC DNA]</scope>
    <source>
        <strain evidence="2 3">DS3</strain>
    </source>
</reference>
<comment type="caution">
    <text evidence="2">The sequence shown here is derived from an EMBL/GenBank/DDBJ whole genome shotgun (WGS) entry which is preliminary data.</text>
</comment>
<gene>
    <name evidence="2" type="ORF">GTP41_24745</name>
</gene>
<evidence type="ECO:0000256" key="1">
    <source>
        <dbReference type="SAM" id="SignalP"/>
    </source>
</evidence>
<organism evidence="2 3">
    <name type="scientific">Pseudoduganella guangdongensis</name>
    <dbReference type="NCBI Taxonomy" id="2692179"/>
    <lineage>
        <taxon>Bacteria</taxon>
        <taxon>Pseudomonadati</taxon>
        <taxon>Pseudomonadota</taxon>
        <taxon>Betaproteobacteria</taxon>
        <taxon>Burkholderiales</taxon>
        <taxon>Oxalobacteraceae</taxon>
        <taxon>Telluria group</taxon>
        <taxon>Pseudoduganella</taxon>
    </lineage>
</organism>
<sequence>MKKSVATFLFAVGVGMTFNVSAGTCQYYCIKALKWCLQDAGDDMEKQADCYTAQDDCMTSC</sequence>
<keyword evidence="1" id="KW-0732">Signal</keyword>
<proteinExistence type="predicted"/>
<feature type="chain" id="PRO_5026770351" evidence="1">
    <location>
        <begin position="23"/>
        <end position="61"/>
    </location>
</feature>
<dbReference type="AlphaFoldDB" id="A0A6N9HP52"/>
<accession>A0A6N9HP52</accession>
<dbReference type="EMBL" id="WWCJ01000027">
    <property type="protein sequence ID" value="MYN05310.1"/>
    <property type="molecule type" value="Genomic_DNA"/>
</dbReference>
<keyword evidence="3" id="KW-1185">Reference proteome</keyword>